<dbReference type="GO" id="GO:0008897">
    <property type="term" value="F:holo-[acyl-carrier-protein] synthase activity"/>
    <property type="evidence" value="ECO:0007669"/>
    <property type="project" value="InterPro"/>
</dbReference>
<feature type="compositionally biased region" description="Polar residues" evidence="6">
    <location>
        <begin position="763"/>
        <end position="773"/>
    </location>
</feature>
<dbReference type="STRING" id="49012.A0A0F7SDZ1"/>
<keyword evidence="2" id="KW-0808">Transferase</keyword>
<feature type="compositionally biased region" description="Polar residues" evidence="6">
    <location>
        <begin position="1"/>
        <end position="10"/>
    </location>
</feature>
<dbReference type="AlphaFoldDB" id="A0A0F7SDZ1"/>
<protein>
    <submittedName>
        <fullName evidence="9">Related to BNA2-tryptophan 2,3-dioxygenase</fullName>
    </submittedName>
</protein>
<dbReference type="EMBL" id="LK056684">
    <property type="protein sequence ID" value="CDU25359.1"/>
    <property type="molecule type" value="Genomic_DNA"/>
</dbReference>
<keyword evidence="9" id="KW-0223">Dioxygenase</keyword>
<dbReference type="PANTHER" id="PTHR28657">
    <property type="entry name" value="INDOLEAMINE 2,3-DIOXYGENASE"/>
    <property type="match status" value="1"/>
</dbReference>
<evidence type="ECO:0000256" key="1">
    <source>
        <dbReference type="ARBA" id="ARBA00007119"/>
    </source>
</evidence>
<feature type="compositionally biased region" description="Low complexity" evidence="6">
    <location>
        <begin position="66"/>
        <end position="76"/>
    </location>
</feature>
<feature type="region of interest" description="Disordered" evidence="6">
    <location>
        <begin position="541"/>
        <end position="571"/>
    </location>
</feature>
<dbReference type="InterPro" id="IPR037217">
    <property type="entry name" value="Trp/Indoleamine_2_3_dOase-like"/>
</dbReference>
<dbReference type="GO" id="GO:0034354">
    <property type="term" value="P:'de novo' NAD+ biosynthetic process from L-tryptophan"/>
    <property type="evidence" value="ECO:0007669"/>
    <property type="project" value="TreeGrafter"/>
</dbReference>
<dbReference type="Pfam" id="PF01231">
    <property type="entry name" value="IDO"/>
    <property type="match status" value="1"/>
</dbReference>
<sequence>MTVTYNNTAGPSRLSASPKKTVYPVWPDTHDEAEYFEVPPDHFLAQQRGPSKARQPGSSSDHALARRTSTSSAVSTLGQASMPISDAATILSSASPSLQPLSELATAVRSGIPTLPSSLGHISQPLDRLADAVPRPAGFSTVSEQIPDTSTLAAADFDVDVRSGFLPPEAPVRRLAGLHGDHWEKALDQAKCIPLMQGGGGATITQHQRLLARRWRRSLRQMPVLPLSDELANDIRYARRGHVVLSFLAHFYIHSQPRKAADDALSAAPQRTWLNMFSRKTAEELQDEQDLADELAGKFLRRVPAAIAVPWVQLSQKLDLPPVLTYATTVLWNWHYIDPTRGLEPDNLRIVETFTATPSEHHFFFTSLLIEARGVEALELMRVSLDEAFVADRVARRRIAGYLNRLAVVIKDLSKLLHDVRNGCDPKIFYWRIRPWFVGSDTVDKGEQPGWHFEGVDPEGVMRVFSGPSAGQSSMIHAIDVFLDVDHTRRKERLNRPAASATGDARGADATFMERMSLYMPGHHRAFLSHLRNISFDDADVDEEDDGVEPHATDDAADVDSDADSDAEDEALPRELPHPIRSLALKAKTEDDDEGLPAAYDNALKELKGLRDEHMKVAYLYIVAQARGSPPDAYAPLPKGFTGEPDVDRRLAARAAKAHADAEAEAAAMLDTNSKDNGGGAKGTGGTDLVSFLRDCRVNTIDAFIMAKDAVVASAATATTTVAAASQSSSSTVNTATETSSGQSTFTSPASQKQGDLAAGKVSDSTATSQSKLTDPAPSLIDDSDLQIWAVDVSAHSTAMTEQQLRDCVAALLPGQANAPDREKVLRYYRQGDRVRSLVARLLPRFLLATRFNVPWESIRFSATPEGRPFVSAPLQLPVHVDFNISHDSDWVVMAFSVSPPTGDQGATKVGADVMALQLPRYEQDIRSFVQTMDMALTAGETRWVLEPLHTVGGEKTALARLFMLWTYKEAYTKNLGMGLGFDFSRIQFDFPSRSEPSLSIDGKVQEGYRFVDVLLPTAAQSDVSSQLVVCHGPLVENSGFGKQITAEQAVQKGLLRMFSLEQLVTCVQEAI</sequence>
<dbReference type="InterPro" id="IPR000898">
    <property type="entry name" value="Indolamine_dOase"/>
</dbReference>
<dbReference type="PANTHER" id="PTHR28657:SF5">
    <property type="entry name" value="INDOLEAMINE 2,3-DIOXYGENASE"/>
    <property type="match status" value="1"/>
</dbReference>
<dbReference type="Pfam" id="PF01648">
    <property type="entry name" value="ACPS"/>
    <property type="match status" value="1"/>
</dbReference>
<accession>A0A0F7SDZ1</accession>
<reference evidence="9" key="1">
    <citation type="submission" date="2014-06" db="EMBL/GenBank/DDBJ databases">
        <authorList>
            <person name="Ju J."/>
            <person name="Zhang J."/>
        </authorList>
    </citation>
    <scope>NUCLEOTIDE SEQUENCE</scope>
    <source>
        <strain evidence="9">SscI8</strain>
    </source>
</reference>
<dbReference type="InterPro" id="IPR055066">
    <property type="entry name" value="AASDHPPT_N"/>
</dbReference>
<comment type="similarity">
    <text evidence="1">Belongs to the indoleamine 2,3-dioxygenase family.</text>
</comment>
<evidence type="ECO:0000256" key="4">
    <source>
        <dbReference type="ARBA" id="ARBA00023004"/>
    </source>
</evidence>
<dbReference type="Pfam" id="PF22624">
    <property type="entry name" value="AASDHPPT_N"/>
    <property type="match status" value="1"/>
</dbReference>
<feature type="compositionally biased region" description="Low complexity" evidence="6">
    <location>
        <begin position="723"/>
        <end position="737"/>
    </location>
</feature>
<dbReference type="GO" id="GO:0019441">
    <property type="term" value="P:L-tryptophan catabolic process to kynurenine"/>
    <property type="evidence" value="ECO:0007669"/>
    <property type="project" value="InterPro"/>
</dbReference>
<dbReference type="GO" id="GO:0005737">
    <property type="term" value="C:cytoplasm"/>
    <property type="evidence" value="ECO:0007669"/>
    <property type="project" value="TreeGrafter"/>
</dbReference>
<dbReference type="OrthoDB" id="540174at2759"/>
<reference evidence="10" key="2">
    <citation type="submission" date="2014-06" db="EMBL/GenBank/DDBJ databases">
        <authorList>
            <person name="Berkman J.Paul."/>
        </authorList>
    </citation>
    <scope>NUCLEOTIDE SEQUENCE [LARGE SCALE GENOMIC DNA]</scope>
</reference>
<dbReference type="Gene3D" id="1.20.58.480">
    <property type="match status" value="1"/>
</dbReference>
<dbReference type="Proteomes" id="UP000242770">
    <property type="component" value="Unassembled WGS sequence"/>
</dbReference>
<reference evidence="11" key="3">
    <citation type="submission" date="2014-06" db="EMBL/GenBank/DDBJ databases">
        <authorList>
            <person name="Berkman P.J."/>
        </authorList>
    </citation>
    <scope>NUCLEOTIDE SEQUENCE [LARGE SCALE GENOMIC DNA]</scope>
</reference>
<evidence type="ECO:0000313" key="11">
    <source>
        <dbReference type="Proteomes" id="UP000242770"/>
    </source>
</evidence>
<dbReference type="SUPFAM" id="SSF140959">
    <property type="entry name" value="Indolic compounds 2,3-dioxygenase-like"/>
    <property type="match status" value="1"/>
</dbReference>
<evidence type="ECO:0000259" key="8">
    <source>
        <dbReference type="Pfam" id="PF22624"/>
    </source>
</evidence>
<feature type="region of interest" description="Disordered" evidence="6">
    <location>
        <begin position="723"/>
        <end position="778"/>
    </location>
</feature>
<evidence type="ECO:0000256" key="5">
    <source>
        <dbReference type="PIRSR" id="PIRSR600898-1"/>
    </source>
</evidence>
<feature type="domain" description="4'-phosphopantetheinyl transferase N-terminal" evidence="8">
    <location>
        <begin position="820"/>
        <end position="895"/>
    </location>
</feature>
<evidence type="ECO:0000313" key="10">
    <source>
        <dbReference type="EMBL" id="CDW99673.1"/>
    </source>
</evidence>
<proteinExistence type="inferred from homology"/>
<keyword evidence="11" id="KW-1185">Reference proteome</keyword>
<keyword evidence="5" id="KW-0349">Heme</keyword>
<evidence type="ECO:0000259" key="7">
    <source>
        <dbReference type="Pfam" id="PF01648"/>
    </source>
</evidence>
<evidence type="ECO:0000256" key="6">
    <source>
        <dbReference type="SAM" id="MobiDB-lite"/>
    </source>
</evidence>
<feature type="region of interest" description="Disordered" evidence="6">
    <location>
        <begin position="46"/>
        <end position="76"/>
    </location>
</feature>
<evidence type="ECO:0000256" key="3">
    <source>
        <dbReference type="ARBA" id="ARBA00022723"/>
    </source>
</evidence>
<dbReference type="GO" id="GO:0020037">
    <property type="term" value="F:heme binding"/>
    <property type="evidence" value="ECO:0007669"/>
    <property type="project" value="InterPro"/>
</dbReference>
<name>A0A0F7SDZ1_9BASI</name>
<dbReference type="InterPro" id="IPR037143">
    <property type="entry name" value="4-PPantetheinyl_Trfase_dom_sf"/>
</dbReference>
<dbReference type="EMBL" id="CCFA01004966">
    <property type="protein sequence ID" value="CDW99673.1"/>
    <property type="molecule type" value="Genomic_DNA"/>
</dbReference>
<feature type="binding site" description="proximal binding residue" evidence="5">
    <location>
        <position position="614"/>
    </location>
    <ligand>
        <name>heme b</name>
        <dbReference type="ChEBI" id="CHEBI:60344"/>
    </ligand>
    <ligandPart>
        <name>Fe</name>
        <dbReference type="ChEBI" id="CHEBI:18248"/>
    </ligandPart>
</feature>
<dbReference type="InterPro" id="IPR008278">
    <property type="entry name" value="4-PPantetheinyl_Trfase_dom"/>
</dbReference>
<dbReference type="GO" id="GO:0000287">
    <property type="term" value="F:magnesium ion binding"/>
    <property type="evidence" value="ECO:0007669"/>
    <property type="project" value="InterPro"/>
</dbReference>
<feature type="region of interest" description="Disordered" evidence="6">
    <location>
        <begin position="1"/>
        <end position="21"/>
    </location>
</feature>
<gene>
    <name evidence="10" type="primary">SSCI82060.1</name>
    <name evidence="9" type="ORF">SPSC_05193</name>
</gene>
<feature type="compositionally biased region" description="Acidic residues" evidence="6">
    <location>
        <begin position="555"/>
        <end position="570"/>
    </location>
</feature>
<dbReference type="Gene3D" id="3.90.470.20">
    <property type="entry name" value="4'-phosphopantetheinyl transferase domain"/>
    <property type="match status" value="1"/>
</dbReference>
<evidence type="ECO:0000256" key="2">
    <source>
        <dbReference type="ARBA" id="ARBA00022679"/>
    </source>
</evidence>
<evidence type="ECO:0000313" key="9">
    <source>
        <dbReference type="EMBL" id="CDU25359.1"/>
    </source>
</evidence>
<feature type="compositionally biased region" description="Polar residues" evidence="6">
    <location>
        <begin position="738"/>
        <end position="754"/>
    </location>
</feature>
<dbReference type="SUPFAM" id="SSF56214">
    <property type="entry name" value="4'-phosphopantetheinyl transferase"/>
    <property type="match status" value="2"/>
</dbReference>
<feature type="domain" description="4'-phosphopantetheinyl transferase" evidence="7">
    <location>
        <begin position="910"/>
        <end position="1005"/>
    </location>
</feature>
<keyword evidence="4 5" id="KW-0408">Iron</keyword>
<dbReference type="GO" id="GO:0033754">
    <property type="term" value="F:indoleamine 2,3-dioxygenase activity"/>
    <property type="evidence" value="ECO:0007669"/>
    <property type="project" value="TreeGrafter"/>
</dbReference>
<keyword evidence="9" id="KW-0560">Oxidoreductase</keyword>
<organism evidence="10 11">
    <name type="scientific">Sporisorium scitamineum</name>
    <dbReference type="NCBI Taxonomy" id="49012"/>
    <lineage>
        <taxon>Eukaryota</taxon>
        <taxon>Fungi</taxon>
        <taxon>Dikarya</taxon>
        <taxon>Basidiomycota</taxon>
        <taxon>Ustilaginomycotina</taxon>
        <taxon>Ustilaginomycetes</taxon>
        <taxon>Ustilaginales</taxon>
        <taxon>Ustilaginaceae</taxon>
        <taxon>Sporisorium</taxon>
    </lineage>
</organism>
<keyword evidence="3 5" id="KW-0479">Metal-binding</keyword>